<evidence type="ECO:0008006" key="3">
    <source>
        <dbReference type="Google" id="ProtNLM"/>
    </source>
</evidence>
<accession>A0A317C3S8</accession>
<dbReference type="RefSeq" id="WP_109839243.1">
    <property type="nucleotide sequence ID" value="NZ_QGKM01000075.1"/>
</dbReference>
<dbReference type="AlphaFoldDB" id="A0A317C3S8"/>
<organism evidence="1 2">
    <name type="scientific">Leucothrix pacifica</name>
    <dbReference type="NCBI Taxonomy" id="1247513"/>
    <lineage>
        <taxon>Bacteria</taxon>
        <taxon>Pseudomonadati</taxon>
        <taxon>Pseudomonadota</taxon>
        <taxon>Gammaproteobacteria</taxon>
        <taxon>Thiotrichales</taxon>
        <taxon>Thiotrichaceae</taxon>
        <taxon>Leucothrix</taxon>
    </lineage>
</organism>
<dbReference type="EMBL" id="QGKM01000075">
    <property type="protein sequence ID" value="PWQ92831.1"/>
    <property type="molecule type" value="Genomic_DNA"/>
</dbReference>
<gene>
    <name evidence="1" type="ORF">DKW60_18990</name>
</gene>
<proteinExistence type="predicted"/>
<keyword evidence="2" id="KW-1185">Reference proteome</keyword>
<name>A0A317C3S8_9GAMM</name>
<reference evidence="1 2" key="1">
    <citation type="submission" date="2018-05" db="EMBL/GenBank/DDBJ databases">
        <title>Leucothrix arctica sp. nov., isolated from Arctic seawater.</title>
        <authorList>
            <person name="Choi A."/>
            <person name="Baek K."/>
        </authorList>
    </citation>
    <scope>NUCLEOTIDE SEQUENCE [LARGE SCALE GENOMIC DNA]</scope>
    <source>
        <strain evidence="1 2">JCM 18388</strain>
    </source>
</reference>
<evidence type="ECO:0000313" key="2">
    <source>
        <dbReference type="Proteomes" id="UP000245539"/>
    </source>
</evidence>
<dbReference type="Proteomes" id="UP000245539">
    <property type="component" value="Unassembled WGS sequence"/>
</dbReference>
<evidence type="ECO:0000313" key="1">
    <source>
        <dbReference type="EMBL" id="PWQ92831.1"/>
    </source>
</evidence>
<protein>
    <recommendedName>
        <fullName evidence="3">DUF2281 domain-containing protein</fullName>
    </recommendedName>
</protein>
<sequence>MGEVNVQLITEEINTLTPRQLEEVMHFVGYLKSLPITPQCQDESEETRQEVIKNSLKLLHKAGTFSDIDDPVEWQREVRTDRQLPGRAN</sequence>
<comment type="caution">
    <text evidence="1">The sequence shown here is derived from an EMBL/GenBank/DDBJ whole genome shotgun (WGS) entry which is preliminary data.</text>
</comment>
<dbReference type="OrthoDB" id="5574236at2"/>